<dbReference type="OrthoDB" id="8244441at2"/>
<evidence type="ECO:0000313" key="2">
    <source>
        <dbReference type="EMBL" id="PJJ61701.1"/>
    </source>
</evidence>
<dbReference type="AlphaFoldDB" id="A0A2M9BUS2"/>
<dbReference type="InterPro" id="IPR006680">
    <property type="entry name" value="Amidohydro-rel"/>
</dbReference>
<comment type="caution">
    <text evidence="2">The sequence shown here is derived from an EMBL/GenBank/DDBJ whole genome shotgun (WGS) entry which is preliminary data.</text>
</comment>
<organism evidence="2 3">
    <name type="scientific">Compostimonas suwonensis</name>
    <dbReference type="NCBI Taxonomy" id="1048394"/>
    <lineage>
        <taxon>Bacteria</taxon>
        <taxon>Bacillati</taxon>
        <taxon>Actinomycetota</taxon>
        <taxon>Actinomycetes</taxon>
        <taxon>Micrococcales</taxon>
        <taxon>Microbacteriaceae</taxon>
        <taxon>Compostimonas</taxon>
    </lineage>
</organism>
<dbReference type="PANTHER" id="PTHR43383:SF2">
    <property type="entry name" value="AMIDOHYDROLASE 2 FAMILY PROTEIN"/>
    <property type="match status" value="1"/>
</dbReference>
<evidence type="ECO:0000313" key="3">
    <source>
        <dbReference type="Proteomes" id="UP000230161"/>
    </source>
</evidence>
<sequence length="387" mass="41913">MTEPDIMAGLPAGVPGALAEHLASLPLVDNHVHGYTTAAMSRADFELALNEGSLDPVPAFMTQFDSQLGFALRRWCPVRLGLPAHTEADEYWRHRSALPLDEVAGAMLSGAGVERWIVDTGFASDQTASPTELARVSGTPSSEILRLEFLAERLLASGSTATSFADDFGNALRARGDAVVGFKTIAAYRTGFDIDWSRPGAAQLEAAVSAWIESGRRRLDDPVIISFIVHAAADLRMPVQFHVGFGDRDMDLHRSDPLLLLGLLRQPSMAGTPIVLLHCYPYHREAGYLAQAFDDVYFDVGLALHFVGSQSVQLVRESLELAPFAKILYSSDAYALPELHLLGSVLWRRAMAEALGGWVAAGEWSLPDAIRVAGMIGNGNSRRVYGV</sequence>
<gene>
    <name evidence="2" type="ORF">CLV54_2651</name>
</gene>
<accession>A0A2M9BUS2</accession>
<dbReference type="GO" id="GO:0016787">
    <property type="term" value="F:hydrolase activity"/>
    <property type="evidence" value="ECO:0007669"/>
    <property type="project" value="InterPro"/>
</dbReference>
<proteinExistence type="predicted"/>
<dbReference type="SUPFAM" id="SSF51556">
    <property type="entry name" value="Metallo-dependent hydrolases"/>
    <property type="match status" value="1"/>
</dbReference>
<dbReference type="EMBL" id="PGFB01000004">
    <property type="protein sequence ID" value="PJJ61701.1"/>
    <property type="molecule type" value="Genomic_DNA"/>
</dbReference>
<reference evidence="2 3" key="1">
    <citation type="submission" date="2017-11" db="EMBL/GenBank/DDBJ databases">
        <title>Genomic Encyclopedia of Archaeal and Bacterial Type Strains, Phase II (KMG-II): From Individual Species to Whole Genera.</title>
        <authorList>
            <person name="Goeker M."/>
        </authorList>
    </citation>
    <scope>NUCLEOTIDE SEQUENCE [LARGE SCALE GENOMIC DNA]</scope>
    <source>
        <strain evidence="2 3">DSM 25625</strain>
    </source>
</reference>
<dbReference type="RefSeq" id="WP_100345405.1">
    <property type="nucleotide sequence ID" value="NZ_PGFB01000004.1"/>
</dbReference>
<name>A0A2M9BUS2_9MICO</name>
<protein>
    <recommendedName>
        <fullName evidence="1">Amidohydrolase-related domain-containing protein</fullName>
    </recommendedName>
</protein>
<keyword evidence="3" id="KW-1185">Reference proteome</keyword>
<dbReference type="Proteomes" id="UP000230161">
    <property type="component" value="Unassembled WGS sequence"/>
</dbReference>
<dbReference type="PANTHER" id="PTHR43383">
    <property type="entry name" value="NODULIN 6"/>
    <property type="match status" value="1"/>
</dbReference>
<evidence type="ECO:0000259" key="1">
    <source>
        <dbReference type="Pfam" id="PF04909"/>
    </source>
</evidence>
<dbReference type="Gene3D" id="3.20.20.140">
    <property type="entry name" value="Metal-dependent hydrolases"/>
    <property type="match status" value="1"/>
</dbReference>
<dbReference type="InterPro" id="IPR032466">
    <property type="entry name" value="Metal_Hydrolase"/>
</dbReference>
<feature type="domain" description="Amidohydrolase-related" evidence="1">
    <location>
        <begin position="228"/>
        <end position="386"/>
    </location>
</feature>
<dbReference type="Pfam" id="PF04909">
    <property type="entry name" value="Amidohydro_2"/>
    <property type="match status" value="1"/>
</dbReference>